<comment type="similarity">
    <text evidence="11">Belongs to the peptidase M48 family.</text>
</comment>
<feature type="non-terminal residue" evidence="14">
    <location>
        <position position="1"/>
    </location>
</feature>
<comment type="cofactor">
    <cofactor evidence="11">
        <name>Zn(2+)</name>
        <dbReference type="ChEBI" id="CHEBI:29105"/>
    </cofactor>
    <text evidence="11">Binds 1 zinc ion per subunit.</text>
</comment>
<evidence type="ECO:0000256" key="8">
    <source>
        <dbReference type="ARBA" id="ARBA00022989"/>
    </source>
</evidence>
<evidence type="ECO:0000313" key="14">
    <source>
        <dbReference type="EMBL" id="MCA9398057.1"/>
    </source>
</evidence>
<name>A0A955LWQ0_UNCKA</name>
<keyword evidence="8 12" id="KW-1133">Transmembrane helix</keyword>
<evidence type="ECO:0000256" key="1">
    <source>
        <dbReference type="ARBA" id="ARBA00004651"/>
    </source>
</evidence>
<evidence type="ECO:0000256" key="2">
    <source>
        <dbReference type="ARBA" id="ARBA00022475"/>
    </source>
</evidence>
<evidence type="ECO:0000256" key="6">
    <source>
        <dbReference type="ARBA" id="ARBA00022801"/>
    </source>
</evidence>
<comment type="caution">
    <text evidence="14">The sequence shown here is derived from an EMBL/GenBank/DDBJ whole genome shotgun (WGS) entry which is preliminary data.</text>
</comment>
<dbReference type="GO" id="GO:0006508">
    <property type="term" value="P:proteolysis"/>
    <property type="evidence" value="ECO:0007669"/>
    <property type="project" value="UniProtKB-KW"/>
</dbReference>
<dbReference type="CDD" id="cd07340">
    <property type="entry name" value="M48B_Htpx_like"/>
    <property type="match status" value="1"/>
</dbReference>
<keyword evidence="2" id="KW-1003">Cell membrane</keyword>
<evidence type="ECO:0000256" key="10">
    <source>
        <dbReference type="ARBA" id="ARBA00023136"/>
    </source>
</evidence>
<dbReference type="GO" id="GO:0004222">
    <property type="term" value="F:metalloendopeptidase activity"/>
    <property type="evidence" value="ECO:0007669"/>
    <property type="project" value="InterPro"/>
</dbReference>
<keyword evidence="5" id="KW-0479">Metal-binding</keyword>
<dbReference type="InterPro" id="IPR050083">
    <property type="entry name" value="HtpX_protease"/>
</dbReference>
<feature type="domain" description="Peptidase M48" evidence="13">
    <location>
        <begin position="3"/>
        <end position="210"/>
    </location>
</feature>
<gene>
    <name evidence="14" type="ORF">KC573_04460</name>
</gene>
<dbReference type="InterPro" id="IPR001915">
    <property type="entry name" value="Peptidase_M48"/>
</dbReference>
<dbReference type="EMBL" id="JAGQKY010000265">
    <property type="protein sequence ID" value="MCA9398057.1"/>
    <property type="molecule type" value="Genomic_DNA"/>
</dbReference>
<feature type="transmembrane region" description="Helical" evidence="12">
    <location>
        <begin position="108"/>
        <end position="128"/>
    </location>
</feature>
<keyword evidence="3 11" id="KW-0645">Protease</keyword>
<organism evidence="14 15">
    <name type="scientific">candidate division WWE3 bacterium</name>
    <dbReference type="NCBI Taxonomy" id="2053526"/>
    <lineage>
        <taxon>Bacteria</taxon>
        <taxon>Katanobacteria</taxon>
    </lineage>
</organism>
<evidence type="ECO:0000256" key="3">
    <source>
        <dbReference type="ARBA" id="ARBA00022670"/>
    </source>
</evidence>
<evidence type="ECO:0000313" key="15">
    <source>
        <dbReference type="Proteomes" id="UP000699691"/>
    </source>
</evidence>
<evidence type="ECO:0000256" key="5">
    <source>
        <dbReference type="ARBA" id="ARBA00022723"/>
    </source>
</evidence>
<dbReference type="PANTHER" id="PTHR43221">
    <property type="entry name" value="PROTEASE HTPX"/>
    <property type="match status" value="1"/>
</dbReference>
<dbReference type="GO" id="GO:0046872">
    <property type="term" value="F:metal ion binding"/>
    <property type="evidence" value="ECO:0007669"/>
    <property type="project" value="UniProtKB-KW"/>
</dbReference>
<dbReference type="Proteomes" id="UP000699691">
    <property type="component" value="Unassembled WGS sequence"/>
</dbReference>
<reference evidence="14" key="1">
    <citation type="submission" date="2020-04" db="EMBL/GenBank/DDBJ databases">
        <authorList>
            <person name="Zhang T."/>
        </authorList>
    </citation>
    <scope>NUCLEOTIDE SEQUENCE</scope>
    <source>
        <strain evidence="14">HKST-UBA02</strain>
    </source>
</reference>
<keyword evidence="10 12" id="KW-0472">Membrane</keyword>
<keyword evidence="9 11" id="KW-0482">Metalloprotease</keyword>
<proteinExistence type="inferred from homology"/>
<dbReference type="PANTHER" id="PTHR43221:SF1">
    <property type="entry name" value="PROTEASE HTPX"/>
    <property type="match status" value="1"/>
</dbReference>
<evidence type="ECO:0000256" key="11">
    <source>
        <dbReference type="RuleBase" id="RU003983"/>
    </source>
</evidence>
<keyword evidence="4 12" id="KW-0812">Transmembrane</keyword>
<keyword evidence="7 11" id="KW-0862">Zinc</keyword>
<evidence type="ECO:0000256" key="4">
    <source>
        <dbReference type="ARBA" id="ARBA00022692"/>
    </source>
</evidence>
<dbReference type="Pfam" id="PF01435">
    <property type="entry name" value="Peptidase_M48"/>
    <property type="match status" value="1"/>
</dbReference>
<keyword evidence="6 11" id="KW-0378">Hydrolase</keyword>
<dbReference type="GO" id="GO:0005886">
    <property type="term" value="C:plasma membrane"/>
    <property type="evidence" value="ECO:0007669"/>
    <property type="project" value="UniProtKB-SubCell"/>
</dbReference>
<evidence type="ECO:0000256" key="7">
    <source>
        <dbReference type="ARBA" id="ARBA00022833"/>
    </source>
</evidence>
<evidence type="ECO:0000256" key="12">
    <source>
        <dbReference type="SAM" id="Phobius"/>
    </source>
</evidence>
<evidence type="ECO:0000256" key="9">
    <source>
        <dbReference type="ARBA" id="ARBA00023049"/>
    </source>
</evidence>
<comment type="subcellular location">
    <subcellularLocation>
        <location evidence="1">Cell membrane</location>
        <topology evidence="1">Multi-pass membrane protein</topology>
    </subcellularLocation>
</comment>
<evidence type="ECO:0000259" key="13">
    <source>
        <dbReference type="Pfam" id="PF01435"/>
    </source>
</evidence>
<accession>A0A955LWQ0</accession>
<protein>
    <submittedName>
        <fullName evidence="14">M48 family metallopeptidase</fullName>
    </submittedName>
</protein>
<feature type="transmembrane region" description="Helical" evidence="12">
    <location>
        <begin position="73"/>
        <end position="96"/>
    </location>
</feature>
<dbReference type="AlphaFoldDB" id="A0A955LWQ0"/>
<sequence length="211" mass="23325">FQLVQNLTIATGMPMPKIYIIESPALNAFATGRDPKHAAIAVTRGLLQRLEKRELEGVLAHELSHIKNFDTRLMTIIVVLVGMVALLTDFAWRASLFGDRDRENRGNGVFAIIGVVLIVLAPIIANIIKLAVSRQREYLADASAAYITRYPQGLIDALTKIASDHQPLETANTATAHLFISNPLKDRKQKLAGLFSTHPPVEERIARLRAM</sequence>
<dbReference type="Gene3D" id="3.30.2010.10">
    <property type="entry name" value="Metalloproteases ('zincins'), catalytic domain"/>
    <property type="match status" value="1"/>
</dbReference>
<reference evidence="14" key="2">
    <citation type="journal article" date="2021" name="Microbiome">
        <title>Successional dynamics and alternative stable states in a saline activated sludge microbial community over 9 years.</title>
        <authorList>
            <person name="Wang Y."/>
            <person name="Ye J."/>
            <person name="Ju F."/>
            <person name="Liu L."/>
            <person name="Boyd J.A."/>
            <person name="Deng Y."/>
            <person name="Parks D.H."/>
            <person name="Jiang X."/>
            <person name="Yin X."/>
            <person name="Woodcroft B.J."/>
            <person name="Tyson G.W."/>
            <person name="Hugenholtz P."/>
            <person name="Polz M.F."/>
            <person name="Zhang T."/>
        </authorList>
    </citation>
    <scope>NUCLEOTIDE SEQUENCE</scope>
    <source>
        <strain evidence="14">HKST-UBA02</strain>
    </source>
</reference>